<comment type="caution">
    <text evidence="3">The sequence shown here is derived from an EMBL/GenBank/DDBJ whole genome shotgun (WGS) entry which is preliminary data.</text>
</comment>
<gene>
    <name evidence="3" type="ORF">EJB05_21772</name>
</gene>
<feature type="region of interest" description="Disordered" evidence="1">
    <location>
        <begin position="149"/>
        <end position="229"/>
    </location>
</feature>
<dbReference type="Proteomes" id="UP000324897">
    <property type="component" value="Chromosome 1"/>
</dbReference>
<organism evidence="3 4">
    <name type="scientific">Eragrostis curvula</name>
    <name type="common">weeping love grass</name>
    <dbReference type="NCBI Taxonomy" id="38414"/>
    <lineage>
        <taxon>Eukaryota</taxon>
        <taxon>Viridiplantae</taxon>
        <taxon>Streptophyta</taxon>
        <taxon>Embryophyta</taxon>
        <taxon>Tracheophyta</taxon>
        <taxon>Spermatophyta</taxon>
        <taxon>Magnoliopsida</taxon>
        <taxon>Liliopsida</taxon>
        <taxon>Poales</taxon>
        <taxon>Poaceae</taxon>
        <taxon>PACMAD clade</taxon>
        <taxon>Chloridoideae</taxon>
        <taxon>Eragrostideae</taxon>
        <taxon>Eragrostidinae</taxon>
        <taxon>Eragrostis</taxon>
    </lineage>
</organism>
<name>A0A5J9V2C5_9POAL</name>
<proteinExistence type="predicted"/>
<keyword evidence="4" id="KW-1185">Reference proteome</keyword>
<feature type="region of interest" description="Disordered" evidence="1">
    <location>
        <begin position="255"/>
        <end position="281"/>
    </location>
</feature>
<feature type="signal peptide" evidence="2">
    <location>
        <begin position="1"/>
        <end position="30"/>
    </location>
</feature>
<evidence type="ECO:0000313" key="4">
    <source>
        <dbReference type="Proteomes" id="UP000324897"/>
    </source>
</evidence>
<dbReference type="AlphaFoldDB" id="A0A5J9V2C5"/>
<feature type="compositionally biased region" description="Basic residues" evidence="1">
    <location>
        <begin position="266"/>
        <end position="281"/>
    </location>
</feature>
<evidence type="ECO:0000313" key="3">
    <source>
        <dbReference type="EMBL" id="TVU30163.1"/>
    </source>
</evidence>
<evidence type="ECO:0000256" key="2">
    <source>
        <dbReference type="SAM" id="SignalP"/>
    </source>
</evidence>
<evidence type="ECO:0000256" key="1">
    <source>
        <dbReference type="SAM" id="MobiDB-lite"/>
    </source>
</evidence>
<accession>A0A5J9V2C5</accession>
<sequence>MPRSAAGDHANAAPATPLAFSLAWVLVSLARRPFFSSEHRQSHPLSSKIKSDVIDSACCNGQPLPKQKLLNMPHDPLELMKAVLHRIQGAGRRAGGLTLLAPEDVLLAGVVVDVADPAAGGRPAAPASLQAGALADADVEHLDAALADGQVDGAHDPGPGARGGPAPLPVPGDVAVAHHHHAPRPGPGRAQDGLRVAPPRVDDEQVHALQPRHRRVRVPDDHGRRRRRRRQWLRGRVVGLRGAGVGQHARVAAARAARGGGEREARGRRRARRGRGGRGRRRSLIRVRVDVGASTMSCAFQPPAMAETSSATSAGPSWSASTLTPSM</sequence>
<dbReference type="Gramene" id="TVU30163">
    <property type="protein sequence ID" value="TVU30163"/>
    <property type="gene ID" value="EJB05_21772"/>
</dbReference>
<feature type="compositionally biased region" description="Polar residues" evidence="1">
    <location>
        <begin position="307"/>
        <end position="327"/>
    </location>
</feature>
<feature type="non-terminal residue" evidence="3">
    <location>
        <position position="1"/>
    </location>
</feature>
<dbReference type="EMBL" id="RWGY01000011">
    <property type="protein sequence ID" value="TVU30163.1"/>
    <property type="molecule type" value="Genomic_DNA"/>
</dbReference>
<feature type="chain" id="PRO_5023831411" evidence="2">
    <location>
        <begin position="31"/>
        <end position="327"/>
    </location>
</feature>
<reference evidence="3 4" key="1">
    <citation type="journal article" date="2019" name="Sci. Rep.">
        <title>A high-quality genome of Eragrostis curvula grass provides insights into Poaceae evolution and supports new strategies to enhance forage quality.</title>
        <authorList>
            <person name="Carballo J."/>
            <person name="Santos B.A.C.M."/>
            <person name="Zappacosta D."/>
            <person name="Garbus I."/>
            <person name="Selva J.P."/>
            <person name="Gallo C.A."/>
            <person name="Diaz A."/>
            <person name="Albertini E."/>
            <person name="Caccamo M."/>
            <person name="Echenique V."/>
        </authorList>
    </citation>
    <scope>NUCLEOTIDE SEQUENCE [LARGE SCALE GENOMIC DNA]</scope>
    <source>
        <strain evidence="4">cv. Victoria</strain>
        <tissue evidence="3">Leaf</tissue>
    </source>
</reference>
<feature type="region of interest" description="Disordered" evidence="1">
    <location>
        <begin position="306"/>
        <end position="327"/>
    </location>
</feature>
<keyword evidence="2" id="KW-0732">Signal</keyword>
<protein>
    <submittedName>
        <fullName evidence="3">Uncharacterized protein</fullName>
    </submittedName>
</protein>